<accession>A0A1L5PAJ2</accession>
<keyword evidence="1" id="KW-0614">Plasmid</keyword>
<evidence type="ECO:0000313" key="2">
    <source>
        <dbReference type="Proteomes" id="UP000185109"/>
    </source>
</evidence>
<protein>
    <submittedName>
        <fullName evidence="1">Uncharacterized protein</fullName>
    </submittedName>
</protein>
<geneLocation type="plasmid" evidence="2">
    <name>prsp8c3a</name>
</geneLocation>
<name>A0A1L5PAJ2_RHIET</name>
<evidence type="ECO:0000313" key="1">
    <source>
        <dbReference type="EMBL" id="APO77217.1"/>
    </source>
</evidence>
<organism evidence="1 2">
    <name type="scientific">Rhizobium etli 8C-3</name>
    <dbReference type="NCBI Taxonomy" id="538025"/>
    <lineage>
        <taxon>Bacteria</taxon>
        <taxon>Pseudomonadati</taxon>
        <taxon>Pseudomonadota</taxon>
        <taxon>Alphaproteobacteria</taxon>
        <taxon>Hyphomicrobiales</taxon>
        <taxon>Rhizobiaceae</taxon>
        <taxon>Rhizobium/Agrobacterium group</taxon>
        <taxon>Rhizobium</taxon>
    </lineage>
</organism>
<gene>
    <name evidence="1" type="ORF">AM571_PA00336</name>
</gene>
<dbReference type="Proteomes" id="UP000185109">
    <property type="component" value="Plasmid pRsp8C3a"/>
</dbReference>
<proteinExistence type="predicted"/>
<dbReference type="EMBL" id="CP017242">
    <property type="protein sequence ID" value="APO77217.1"/>
    <property type="molecule type" value="Genomic_DNA"/>
</dbReference>
<dbReference type="AlphaFoldDB" id="A0A1L5PAJ2"/>
<reference evidence="1 2" key="1">
    <citation type="submission" date="2016-09" db="EMBL/GenBank/DDBJ databases">
        <title>The complete genome sequences of Rhizobium gallicum, symbiovars gallicum and phaseoli, symbionts associated to common bean (Phaseolus vulgaris).</title>
        <authorList>
            <person name="Bustos P."/>
            <person name="Santamaria R.I."/>
            <person name="Perez-Carrascal O.M."/>
            <person name="Juarez S."/>
            <person name="Lozano L."/>
            <person name="Martinez-Flores I."/>
            <person name="Martinez-Romero E."/>
            <person name="Cevallos M."/>
            <person name="Romero D."/>
            <person name="Davila G."/>
            <person name="Gonzalez V."/>
        </authorList>
    </citation>
    <scope>NUCLEOTIDE SEQUENCE [LARGE SCALE GENOMIC DNA]</scope>
    <source>
        <strain evidence="1 2">8C-3</strain>
        <plasmid evidence="2">Plasmid prsp8c3a</plasmid>
    </source>
</reference>
<sequence length="128" mass="13992">MHLQTAALTAAAPGRSVGASVTLGHVTEAPSLLVGAGHLQPCLRELGEAERSEDRFEQVFLLAIREGQVEPAQWADYVWSVPSPQGQRLLKNGRTLDLPEENVAELNRRAQDFSTLRLPVCRNLGIIL</sequence>